<dbReference type="SUPFAM" id="SSF51905">
    <property type="entry name" value="FAD/NAD(P)-binding domain"/>
    <property type="match status" value="1"/>
</dbReference>
<evidence type="ECO:0000256" key="13">
    <source>
        <dbReference type="PIRSR" id="PIRSR000350-2"/>
    </source>
</evidence>
<feature type="binding site" evidence="14">
    <location>
        <begin position="188"/>
        <end position="195"/>
    </location>
    <ligand>
        <name>NAD(+)</name>
        <dbReference type="ChEBI" id="CHEBI:57540"/>
    </ligand>
</feature>
<evidence type="ECO:0000259" key="17">
    <source>
        <dbReference type="Pfam" id="PF02852"/>
    </source>
</evidence>
<protein>
    <recommendedName>
        <fullName evidence="4 16">Dihydrolipoyl dehydrogenase</fullName>
        <ecNumber evidence="3 16">1.8.1.4</ecNumber>
    </recommendedName>
</protein>
<evidence type="ECO:0000313" key="20">
    <source>
        <dbReference type="Proteomes" id="UP000654993"/>
    </source>
</evidence>
<dbReference type="FunFam" id="3.30.390.30:FF:000001">
    <property type="entry name" value="Dihydrolipoyl dehydrogenase"/>
    <property type="match status" value="1"/>
</dbReference>
<dbReference type="Proteomes" id="UP000654993">
    <property type="component" value="Unassembled WGS sequence"/>
</dbReference>
<organism evidence="19 20">
    <name type="scientific">Insulibacter thermoxylanivorax</name>
    <dbReference type="NCBI Taxonomy" id="2749268"/>
    <lineage>
        <taxon>Bacteria</taxon>
        <taxon>Bacillati</taxon>
        <taxon>Bacillota</taxon>
        <taxon>Bacilli</taxon>
        <taxon>Bacillales</taxon>
        <taxon>Paenibacillaceae</taxon>
        <taxon>Insulibacter</taxon>
    </lineage>
</organism>
<reference evidence="19" key="2">
    <citation type="journal article" date="2021" name="Data Brief">
        <title>Draft genome sequence data of the facultative, thermophilic, xylanolytic bacterium Paenibacillus sp. strain DA-C8.</title>
        <authorList>
            <person name="Chhe C."/>
            <person name="Uke A."/>
            <person name="Baramee S."/>
            <person name="Ungkulpasvich U."/>
            <person name="Tachaapaikoon C."/>
            <person name="Pason P."/>
            <person name="Waeonukul R."/>
            <person name="Ratanakhanokchai K."/>
            <person name="Kosugi A."/>
        </authorList>
    </citation>
    <scope>NUCLEOTIDE SEQUENCE</scope>
    <source>
        <strain evidence="19">DA-C8</strain>
    </source>
</reference>
<dbReference type="PANTHER" id="PTHR22912">
    <property type="entry name" value="DISULFIDE OXIDOREDUCTASE"/>
    <property type="match status" value="1"/>
</dbReference>
<evidence type="ECO:0000256" key="7">
    <source>
        <dbReference type="ARBA" id="ARBA00022827"/>
    </source>
</evidence>
<dbReference type="InterPro" id="IPR004099">
    <property type="entry name" value="Pyr_nucl-diS_OxRdtase_dimer"/>
</dbReference>
<feature type="active site" description="Proton acceptor" evidence="13">
    <location>
        <position position="453"/>
    </location>
</feature>
<evidence type="ECO:0000256" key="2">
    <source>
        <dbReference type="ARBA" id="ARBA00007532"/>
    </source>
</evidence>
<evidence type="ECO:0000256" key="10">
    <source>
        <dbReference type="ARBA" id="ARBA00023157"/>
    </source>
</evidence>
<dbReference type="InterPro" id="IPR006258">
    <property type="entry name" value="Lipoamide_DH"/>
</dbReference>
<accession>A0A916Q9R0</accession>
<keyword evidence="20" id="KW-1185">Reference proteome</keyword>
<feature type="disulfide bond" description="Redox-active" evidence="15">
    <location>
        <begin position="43"/>
        <end position="48"/>
    </location>
</feature>
<evidence type="ECO:0000256" key="14">
    <source>
        <dbReference type="PIRSR" id="PIRSR000350-3"/>
    </source>
</evidence>
<dbReference type="GO" id="GO:0006103">
    <property type="term" value="P:2-oxoglutarate metabolic process"/>
    <property type="evidence" value="ECO:0007669"/>
    <property type="project" value="TreeGrafter"/>
</dbReference>
<dbReference type="InterPro" id="IPR023753">
    <property type="entry name" value="FAD/NAD-binding_dom"/>
</dbReference>
<evidence type="ECO:0000256" key="4">
    <source>
        <dbReference type="ARBA" id="ARBA00016961"/>
    </source>
</evidence>
<keyword evidence="9 14" id="KW-0520">NAD</keyword>
<gene>
    <name evidence="19" type="primary">bfmBC</name>
    <name evidence="19" type="ORF">PRECH8_01020</name>
</gene>
<sequence length="474" mass="51236">METREIDVAVLGGGIGGYTAAIRASQLGLKVVLIERDKLGGTCLHRGCIPSKSLLRSAEVLDTVRRSEDFGIHAQGITLDLRRVMERKDQVVDQLYQGLQYLMRKHRIEVVQGHGRINGPSIFSPRSGAVALEHPNGEVETLLPKHLIIATGSRPRTLPGLEPDGRRVLTSDEAFDMTELPRSMIILGGGVIGVEWASLLQDFGVEVTIIEAEDRLVPAEDAEISQALARHLSGRGIKILTKCRVDPIQSEVMENGVRIAAVQDGQKLELTADKLLVAVGRQANVEDIGIDNTDVRLMDGGIRVNEFMQTTESHIYAVGDVNGQLLLAHAAAKQGVIAAEHLAGRSPEPFRPQLVPRCIYTRAEAASVGLTEQRAREQGYEVKVGKFPFSALGKALILGDRDGFVKVVADQQTNDILGVHLFGTHVTDLISEAALAQLLDATPWEVGQAVHPHPSLSEAIGEAMLAVDGLSLNL</sequence>
<dbReference type="NCBIfam" id="TIGR01350">
    <property type="entry name" value="lipoamide_DH"/>
    <property type="match status" value="1"/>
</dbReference>
<comment type="catalytic activity">
    <reaction evidence="12 16">
        <text>N(6)-[(R)-dihydrolipoyl]-L-lysyl-[protein] + NAD(+) = N(6)-[(R)-lipoyl]-L-lysyl-[protein] + NADH + H(+)</text>
        <dbReference type="Rhea" id="RHEA:15045"/>
        <dbReference type="Rhea" id="RHEA-COMP:10474"/>
        <dbReference type="Rhea" id="RHEA-COMP:10475"/>
        <dbReference type="ChEBI" id="CHEBI:15378"/>
        <dbReference type="ChEBI" id="CHEBI:57540"/>
        <dbReference type="ChEBI" id="CHEBI:57945"/>
        <dbReference type="ChEBI" id="CHEBI:83099"/>
        <dbReference type="ChEBI" id="CHEBI:83100"/>
        <dbReference type="EC" id="1.8.1.4"/>
    </reaction>
</comment>
<dbReference type="Pfam" id="PF02852">
    <property type="entry name" value="Pyr_redox_dim"/>
    <property type="match status" value="1"/>
</dbReference>
<evidence type="ECO:0000313" key="19">
    <source>
        <dbReference type="EMBL" id="GFR36806.1"/>
    </source>
</evidence>
<evidence type="ECO:0000256" key="16">
    <source>
        <dbReference type="RuleBase" id="RU003692"/>
    </source>
</evidence>
<feature type="binding site" evidence="14">
    <location>
        <begin position="151"/>
        <end position="153"/>
    </location>
    <ligand>
        <name>FAD</name>
        <dbReference type="ChEBI" id="CHEBI:57692"/>
    </ligand>
</feature>
<keyword evidence="7 14" id="KW-0274">FAD</keyword>
<dbReference type="InterPro" id="IPR001100">
    <property type="entry name" value="Pyr_nuc-diS_OxRdtase"/>
</dbReference>
<proteinExistence type="inferred from homology"/>
<dbReference type="PRINTS" id="PR00368">
    <property type="entry name" value="FADPNR"/>
</dbReference>
<feature type="domain" description="FAD/NAD(P)-binding" evidence="18">
    <location>
        <begin position="7"/>
        <end position="335"/>
    </location>
</feature>
<dbReference type="Gene3D" id="3.50.50.60">
    <property type="entry name" value="FAD/NAD(P)-binding domain"/>
    <property type="match status" value="2"/>
</dbReference>
<feature type="binding site" evidence="14">
    <location>
        <position position="280"/>
    </location>
    <ligand>
        <name>NAD(+)</name>
        <dbReference type="ChEBI" id="CHEBI:57540"/>
    </ligand>
</feature>
<dbReference type="SUPFAM" id="SSF55424">
    <property type="entry name" value="FAD/NAD-linked reductases, dimerisation (C-terminal) domain"/>
    <property type="match status" value="1"/>
</dbReference>
<evidence type="ECO:0000256" key="3">
    <source>
        <dbReference type="ARBA" id="ARBA00012608"/>
    </source>
</evidence>
<evidence type="ECO:0000256" key="15">
    <source>
        <dbReference type="PIRSR" id="PIRSR000350-4"/>
    </source>
</evidence>
<dbReference type="PRINTS" id="PR00411">
    <property type="entry name" value="PNDRDTASEI"/>
</dbReference>
<dbReference type="InterPro" id="IPR016156">
    <property type="entry name" value="FAD/NAD-linked_Rdtase_dimer_sf"/>
</dbReference>
<dbReference type="InterPro" id="IPR036188">
    <property type="entry name" value="FAD/NAD-bd_sf"/>
</dbReference>
<reference evidence="19" key="1">
    <citation type="submission" date="2020-08" db="EMBL/GenBank/DDBJ databases">
        <authorList>
            <person name="Uke A."/>
            <person name="Chhe C."/>
            <person name="Baramee S."/>
            <person name="Kosugi A."/>
        </authorList>
    </citation>
    <scope>NUCLEOTIDE SEQUENCE</scope>
    <source>
        <strain evidence="19">DA-C8</strain>
    </source>
</reference>
<dbReference type="PANTHER" id="PTHR22912:SF217">
    <property type="entry name" value="DIHYDROLIPOYL DEHYDROGENASE"/>
    <property type="match status" value="1"/>
</dbReference>
<dbReference type="AlphaFoldDB" id="A0A916Q9R0"/>
<keyword evidence="10" id="KW-1015">Disulfide bond</keyword>
<dbReference type="EMBL" id="BMAQ01000001">
    <property type="protein sequence ID" value="GFR36806.1"/>
    <property type="molecule type" value="Genomic_DNA"/>
</dbReference>
<feature type="binding site" evidence="14">
    <location>
        <position position="115"/>
    </location>
    <ligand>
        <name>FAD</name>
        <dbReference type="ChEBI" id="CHEBI:57692"/>
    </ligand>
</feature>
<keyword evidence="14" id="KW-0547">Nucleotide-binding</keyword>
<dbReference type="Pfam" id="PF07992">
    <property type="entry name" value="Pyr_redox_2"/>
    <property type="match status" value="1"/>
</dbReference>
<evidence type="ECO:0000259" key="18">
    <source>
        <dbReference type="Pfam" id="PF07992"/>
    </source>
</evidence>
<evidence type="ECO:0000256" key="1">
    <source>
        <dbReference type="ARBA" id="ARBA00004496"/>
    </source>
</evidence>
<comment type="subcellular location">
    <subcellularLocation>
        <location evidence="1">Cytoplasm</location>
    </subcellularLocation>
</comment>
<dbReference type="InterPro" id="IPR050151">
    <property type="entry name" value="Class-I_Pyr_Nuc-Dis_Oxidored"/>
</dbReference>
<dbReference type="GO" id="GO:0005737">
    <property type="term" value="C:cytoplasm"/>
    <property type="evidence" value="ECO:0007669"/>
    <property type="project" value="UniProtKB-SubCell"/>
</dbReference>
<feature type="domain" description="Pyridine nucleotide-disulphide oxidoreductase dimerisation" evidence="17">
    <location>
        <begin position="355"/>
        <end position="463"/>
    </location>
</feature>
<name>A0A916Q9R0_9BACL</name>
<feature type="binding site" evidence="14">
    <location>
        <position position="211"/>
    </location>
    <ligand>
        <name>NAD(+)</name>
        <dbReference type="ChEBI" id="CHEBI:57540"/>
    </ligand>
</feature>
<comment type="caution">
    <text evidence="19">The sequence shown here is derived from an EMBL/GenBank/DDBJ whole genome shotgun (WGS) entry which is preliminary data.</text>
</comment>
<dbReference type="RefSeq" id="WP_200965093.1">
    <property type="nucleotide sequence ID" value="NZ_BMAQ01000001.1"/>
</dbReference>
<dbReference type="EC" id="1.8.1.4" evidence="3 16"/>
<evidence type="ECO:0000256" key="11">
    <source>
        <dbReference type="ARBA" id="ARBA00023284"/>
    </source>
</evidence>
<evidence type="ECO:0000256" key="5">
    <source>
        <dbReference type="ARBA" id="ARBA00022490"/>
    </source>
</evidence>
<feature type="binding site" evidence="14">
    <location>
        <position position="320"/>
    </location>
    <ligand>
        <name>FAD</name>
        <dbReference type="ChEBI" id="CHEBI:57692"/>
    </ligand>
</feature>
<keyword evidence="8 16" id="KW-0560">Oxidoreductase</keyword>
<dbReference type="Gene3D" id="3.30.390.30">
    <property type="match status" value="1"/>
</dbReference>
<keyword evidence="11 16" id="KW-0676">Redox-active center</keyword>
<evidence type="ECO:0000256" key="12">
    <source>
        <dbReference type="ARBA" id="ARBA00049187"/>
    </source>
</evidence>
<comment type="similarity">
    <text evidence="2 16">Belongs to the class-I pyridine nucleotide-disulfide oxidoreductase family.</text>
</comment>
<dbReference type="PIRSF" id="PIRSF000350">
    <property type="entry name" value="Mercury_reductase_MerA"/>
    <property type="match status" value="1"/>
</dbReference>
<evidence type="ECO:0000256" key="8">
    <source>
        <dbReference type="ARBA" id="ARBA00023002"/>
    </source>
</evidence>
<evidence type="ECO:0000256" key="9">
    <source>
        <dbReference type="ARBA" id="ARBA00023027"/>
    </source>
</evidence>
<comment type="miscellaneous">
    <text evidence="16">The active site is a redox-active disulfide bond.</text>
</comment>
<dbReference type="GO" id="GO:0050660">
    <property type="term" value="F:flavin adenine dinucleotide binding"/>
    <property type="evidence" value="ECO:0007669"/>
    <property type="project" value="InterPro"/>
</dbReference>
<dbReference type="GO" id="GO:0004148">
    <property type="term" value="F:dihydrolipoyl dehydrogenase (NADH) activity"/>
    <property type="evidence" value="ECO:0007669"/>
    <property type="project" value="UniProtKB-EC"/>
</dbReference>
<comment type="cofactor">
    <cofactor evidence="14 16">
        <name>FAD</name>
        <dbReference type="ChEBI" id="CHEBI:57692"/>
    </cofactor>
    <text evidence="14 16">Binds 1 FAD per subunit.</text>
</comment>
<dbReference type="InterPro" id="IPR012999">
    <property type="entry name" value="Pyr_OxRdtase_I_AS"/>
</dbReference>
<keyword evidence="5" id="KW-0963">Cytoplasm</keyword>
<dbReference type="PROSITE" id="PS00076">
    <property type="entry name" value="PYRIDINE_REDOX_1"/>
    <property type="match status" value="1"/>
</dbReference>
<keyword evidence="6 16" id="KW-0285">Flavoprotein</keyword>
<feature type="binding site" evidence="14">
    <location>
        <position position="52"/>
    </location>
    <ligand>
        <name>FAD</name>
        <dbReference type="ChEBI" id="CHEBI:57692"/>
    </ligand>
</feature>
<evidence type="ECO:0000256" key="6">
    <source>
        <dbReference type="ARBA" id="ARBA00022630"/>
    </source>
</evidence>